<dbReference type="RefSeq" id="WP_102243231.1">
    <property type="nucleotide sequence ID" value="NZ_CP025704.1"/>
</dbReference>
<reference evidence="1 2" key="1">
    <citation type="submission" date="2018-01" db="EMBL/GenBank/DDBJ databases">
        <title>Complete genome sequence of Bacteriovorax stolpii DSM12778.</title>
        <authorList>
            <person name="Tang B."/>
            <person name="Chang J."/>
        </authorList>
    </citation>
    <scope>NUCLEOTIDE SEQUENCE [LARGE SCALE GENOMIC DNA]</scope>
    <source>
        <strain evidence="1 2">DSM 12778</strain>
    </source>
</reference>
<dbReference type="Proteomes" id="UP000235584">
    <property type="component" value="Chromosome"/>
</dbReference>
<sequence>MTKFVPLLLLLFSLMTISEGFAQASALEVDSGPQKPYLQGDVVVDPVKKTRTSLYHYGYVDREHSWEESAKNIGIVYGLTWVFYPLIQPKVFKVEDGWNKYKNNFGKLVFDKDEPVWNLFVHPLTGSQLYLLYRAEGYSRMAAMGMASISSALFEFTVEILTEPASVQDLYQTPVLGTVLGLGIETASMSLLNSGTTAGKIVGHMINPATLFPFYEGRTLIIPKFEQEDKGAMLRLELNY</sequence>
<organism evidence="1 2">
    <name type="scientific">Bacteriovorax stolpii</name>
    <name type="common">Bdellovibrio stolpii</name>
    <dbReference type="NCBI Taxonomy" id="960"/>
    <lineage>
        <taxon>Bacteria</taxon>
        <taxon>Pseudomonadati</taxon>
        <taxon>Bdellovibrionota</taxon>
        <taxon>Bacteriovoracia</taxon>
        <taxon>Bacteriovoracales</taxon>
        <taxon>Bacteriovoracaceae</taxon>
        <taxon>Bacteriovorax</taxon>
    </lineage>
</organism>
<accession>A0A2K9NR07</accession>
<dbReference type="OrthoDB" id="5292363at2"/>
<protein>
    <submittedName>
        <fullName evidence="1">Uncharacterized protein</fullName>
    </submittedName>
</protein>
<dbReference type="AlphaFoldDB" id="A0A2K9NR07"/>
<dbReference type="Pfam" id="PF13084">
    <property type="entry name" value="DUF3943"/>
    <property type="match status" value="1"/>
</dbReference>
<dbReference type="EMBL" id="CP025704">
    <property type="protein sequence ID" value="AUN97938.1"/>
    <property type="molecule type" value="Genomic_DNA"/>
</dbReference>
<evidence type="ECO:0000313" key="2">
    <source>
        <dbReference type="Proteomes" id="UP000235584"/>
    </source>
</evidence>
<gene>
    <name evidence="1" type="ORF">C0V70_07420</name>
</gene>
<keyword evidence="2" id="KW-1185">Reference proteome</keyword>
<dbReference type="KEGG" id="bsto:C0V70_07420"/>
<name>A0A2K9NR07_BACTC</name>
<proteinExistence type="predicted"/>
<evidence type="ECO:0000313" key="1">
    <source>
        <dbReference type="EMBL" id="AUN97938.1"/>
    </source>
</evidence>
<dbReference type="InterPro" id="IPR025079">
    <property type="entry name" value="DUF3943"/>
</dbReference>